<evidence type="ECO:0000313" key="13">
    <source>
        <dbReference type="Proteomes" id="UP001305746"/>
    </source>
</evidence>
<dbReference type="Pfam" id="PF18081">
    <property type="entry name" value="FANC_SAP"/>
    <property type="match status" value="1"/>
</dbReference>
<keyword evidence="9" id="KW-0460">Magnesium</keyword>
<comment type="caution">
    <text evidence="12">The sequence shown here is derived from an EMBL/GenBank/DDBJ whole genome shotgun (WGS) entry which is preliminary data.</text>
</comment>
<keyword evidence="6" id="KW-0540">Nuclease</keyword>
<dbReference type="InterPro" id="IPR049125">
    <property type="entry name" value="FAN1-like_WH"/>
</dbReference>
<proteinExistence type="inferred from homology"/>
<dbReference type="EMBL" id="JAYDCJ010000003">
    <property type="protein sequence ID" value="MEA1080191.1"/>
    <property type="molecule type" value="Genomic_DNA"/>
</dbReference>
<sequence>MASRHPSAPPQALAPGTADLENPLYYLENMETLVGWVRDHHADLLTAAERDRLAGFFALSQPARALLTRLVMRTGEHFRADRLNYPELGVAEAVALAELIDGDWLDPAPTLELDQLFRLYTLPELRPVFADDLADLGQPRSLAKARMRELLQAHYPEPRTVTDWLGPAAAPVVRINQMALFDRVRLMFFGNLRQSWSDFVLVELGHQRYETVPFTPDARAFARREEVDHYLVMHQCRQWLDEGVPAAEVWPEVPAPVANPWLTSRRDRLLLELGRQAEREGERELALQALAASGHREARLKRLRLLERLQRFEQAWDLACRWQMTPLSDAEIQGLGRILKRLARRLDRPSPLPDVRSRPEAWTLELPRPGHGSVELAVAQHLGQDQSPVYYVENTLINGLFGLLCWSTIFAPLPGAFFHPFHTGPADLTRDDFLARRRDAFDRCFGHLADGSYRQRMRDTFARKQGLANPFVIWPVLTEALLDLALDSIPAADLRLLFERLLLNIREHRSGWPDLIQFLPEDDRDSAGRRYRMIEVKGPGDRLQDHQRRWLAFFEARGIPASVCYVRWQSQDAPS</sequence>
<evidence type="ECO:0000256" key="2">
    <source>
        <dbReference type="ARBA" id="ARBA00001936"/>
    </source>
</evidence>
<evidence type="ECO:0000256" key="3">
    <source>
        <dbReference type="ARBA" id="ARBA00001946"/>
    </source>
</evidence>
<gene>
    <name evidence="12" type="ORF">U5822_05900</name>
</gene>
<dbReference type="EC" id="3.1.4.1" evidence="5"/>
<dbReference type="Pfam" id="PF21315">
    <property type="entry name" value="FAN1_HTH"/>
    <property type="match status" value="1"/>
</dbReference>
<dbReference type="InterPro" id="IPR011856">
    <property type="entry name" value="tRNA_endonuc-like_dom_sf"/>
</dbReference>
<keyword evidence="13" id="KW-1185">Reference proteome</keyword>
<dbReference type="Proteomes" id="UP001305746">
    <property type="component" value="Unassembled WGS sequence"/>
</dbReference>
<accession>A0ABU5NWK7</accession>
<organism evidence="12 13">
    <name type="scientific">Marinobacter qingdaonensis</name>
    <dbReference type="NCBI Taxonomy" id="3108486"/>
    <lineage>
        <taxon>Bacteria</taxon>
        <taxon>Pseudomonadati</taxon>
        <taxon>Pseudomonadota</taxon>
        <taxon>Gammaproteobacteria</taxon>
        <taxon>Pseudomonadales</taxon>
        <taxon>Marinobacteraceae</taxon>
        <taxon>Marinobacter</taxon>
    </lineage>
</organism>
<dbReference type="PANTHER" id="PTHR15749">
    <property type="entry name" value="FANCONI-ASSOCIATED NUCLEASE 1"/>
    <property type="match status" value="1"/>
</dbReference>
<reference evidence="12 13" key="1">
    <citation type="submission" date="2023-12" db="EMBL/GenBank/DDBJ databases">
        <title>Marinobacter qingdaonensis sp. nov., isolated from the intertidal sediment of Qingdao, PR China.</title>
        <authorList>
            <person name="Li Y."/>
        </authorList>
    </citation>
    <scope>NUCLEOTIDE SEQUENCE [LARGE SCALE GENOMIC DNA]</scope>
    <source>
        <strain evidence="12 13">ASW11-75</strain>
    </source>
</reference>
<evidence type="ECO:0000256" key="10">
    <source>
        <dbReference type="ARBA" id="ARBA00023211"/>
    </source>
</evidence>
<evidence type="ECO:0000256" key="9">
    <source>
        <dbReference type="ARBA" id="ARBA00022842"/>
    </source>
</evidence>
<name>A0ABU5NWK7_9GAMM</name>
<evidence type="ECO:0000256" key="6">
    <source>
        <dbReference type="ARBA" id="ARBA00022722"/>
    </source>
</evidence>
<evidence type="ECO:0000256" key="4">
    <source>
        <dbReference type="ARBA" id="ARBA00005533"/>
    </source>
</evidence>
<keyword evidence="8" id="KW-0378">Hydrolase</keyword>
<feature type="domain" description="VRR-NUC" evidence="11">
    <location>
        <begin position="448"/>
        <end position="568"/>
    </location>
</feature>
<evidence type="ECO:0000259" key="11">
    <source>
        <dbReference type="SMART" id="SM00990"/>
    </source>
</evidence>
<dbReference type="Gene3D" id="3.40.1350.10">
    <property type="match status" value="1"/>
</dbReference>
<dbReference type="InterPro" id="IPR040603">
    <property type="entry name" value="FAN1_SAP_bact"/>
</dbReference>
<dbReference type="InterPro" id="IPR014883">
    <property type="entry name" value="VRR_NUC"/>
</dbReference>
<dbReference type="InterPro" id="IPR033315">
    <property type="entry name" value="Fan1-like"/>
</dbReference>
<evidence type="ECO:0000256" key="5">
    <source>
        <dbReference type="ARBA" id="ARBA00012029"/>
    </source>
</evidence>
<protein>
    <recommendedName>
        <fullName evidence="5">phosphodiesterase I</fullName>
        <ecNumber evidence="5">3.1.4.1</ecNumber>
    </recommendedName>
</protein>
<comment type="cofactor">
    <cofactor evidence="2">
        <name>Mn(2+)</name>
        <dbReference type="ChEBI" id="CHEBI:29035"/>
    </cofactor>
</comment>
<dbReference type="PANTHER" id="PTHR15749:SF4">
    <property type="entry name" value="FANCONI-ASSOCIATED NUCLEASE 1"/>
    <property type="match status" value="1"/>
</dbReference>
<evidence type="ECO:0000256" key="8">
    <source>
        <dbReference type="ARBA" id="ARBA00022801"/>
    </source>
</evidence>
<comment type="similarity">
    <text evidence="4">Belongs to the FAN1 family.</text>
</comment>
<dbReference type="Pfam" id="PF08774">
    <property type="entry name" value="VRR_NUC"/>
    <property type="match status" value="1"/>
</dbReference>
<keyword evidence="10" id="KW-0464">Manganese</keyword>
<evidence type="ECO:0000313" key="12">
    <source>
        <dbReference type="EMBL" id="MEA1080191.1"/>
    </source>
</evidence>
<dbReference type="SMART" id="SM00990">
    <property type="entry name" value="VRR_NUC"/>
    <property type="match status" value="1"/>
</dbReference>
<dbReference type="RefSeq" id="WP_322854704.1">
    <property type="nucleotide sequence ID" value="NZ_JAYDCJ010000003.1"/>
</dbReference>
<comment type="cofactor">
    <cofactor evidence="3">
        <name>Mg(2+)</name>
        <dbReference type="ChEBI" id="CHEBI:18420"/>
    </cofactor>
</comment>
<keyword evidence="7" id="KW-0479">Metal-binding</keyword>
<comment type="catalytic activity">
    <reaction evidence="1">
        <text>Hydrolytically removes 5'-nucleotides successively from the 3'-hydroxy termini of 3'-hydroxy-terminated oligonucleotides.</text>
        <dbReference type="EC" id="3.1.4.1"/>
    </reaction>
</comment>
<evidence type="ECO:0000256" key="1">
    <source>
        <dbReference type="ARBA" id="ARBA00000983"/>
    </source>
</evidence>
<evidence type="ECO:0000256" key="7">
    <source>
        <dbReference type="ARBA" id="ARBA00022723"/>
    </source>
</evidence>